<feature type="region of interest" description="Disordered" evidence="1">
    <location>
        <begin position="93"/>
        <end position="115"/>
    </location>
</feature>
<feature type="compositionally biased region" description="Low complexity" evidence="1">
    <location>
        <begin position="44"/>
        <end position="54"/>
    </location>
</feature>
<feature type="compositionally biased region" description="Basic residues" evidence="1">
    <location>
        <begin position="98"/>
        <end position="110"/>
    </location>
</feature>
<organism evidence="4">
    <name type="scientific">Drosophila persimilis</name>
    <name type="common">Fruit fly</name>
    <dbReference type="NCBI Taxonomy" id="7234"/>
    <lineage>
        <taxon>Eukaryota</taxon>
        <taxon>Metazoa</taxon>
        <taxon>Ecdysozoa</taxon>
        <taxon>Arthropoda</taxon>
        <taxon>Hexapoda</taxon>
        <taxon>Insecta</taxon>
        <taxon>Pterygota</taxon>
        <taxon>Neoptera</taxon>
        <taxon>Endopterygota</taxon>
        <taxon>Diptera</taxon>
        <taxon>Brachycera</taxon>
        <taxon>Muscomorpha</taxon>
        <taxon>Ephydroidea</taxon>
        <taxon>Drosophilidae</taxon>
        <taxon>Drosophila</taxon>
        <taxon>Sophophora</taxon>
    </lineage>
</organism>
<dbReference type="AlphaFoldDB" id="B4GTX8"/>
<reference evidence="3 4" key="1">
    <citation type="journal article" date="2007" name="Nature">
        <title>Evolution of genes and genomes on the Drosophila phylogeny.</title>
        <authorList>
            <consortium name="Drosophila 12 Genomes Consortium"/>
            <person name="Clark A.G."/>
            <person name="Eisen M.B."/>
            <person name="Smith D.R."/>
            <person name="Bergman C.M."/>
            <person name="Oliver B."/>
            <person name="Markow T.A."/>
            <person name="Kaufman T.C."/>
            <person name="Kellis M."/>
            <person name="Gelbart W."/>
            <person name="Iyer V.N."/>
            <person name="Pollard D.A."/>
            <person name="Sackton T.B."/>
            <person name="Larracuente A.M."/>
            <person name="Singh N.D."/>
            <person name="Abad J.P."/>
            <person name="Abt D.N."/>
            <person name="Adryan B."/>
            <person name="Aguade M."/>
            <person name="Akashi H."/>
            <person name="Anderson W.W."/>
            <person name="Aquadro C.F."/>
            <person name="Ardell D.H."/>
            <person name="Arguello R."/>
            <person name="Artieri C.G."/>
            <person name="Barbash D.A."/>
            <person name="Barker D."/>
            <person name="Barsanti P."/>
            <person name="Batterham P."/>
            <person name="Batzoglou S."/>
            <person name="Begun D."/>
            <person name="Bhutkar A."/>
            <person name="Blanco E."/>
            <person name="Bosak S.A."/>
            <person name="Bradley R.K."/>
            <person name="Brand A.D."/>
            <person name="Brent M.R."/>
            <person name="Brooks A.N."/>
            <person name="Brown R.H."/>
            <person name="Butlin R.K."/>
            <person name="Caggese C."/>
            <person name="Calvi B.R."/>
            <person name="Bernardo de Carvalho A."/>
            <person name="Caspi A."/>
            <person name="Castrezana S."/>
            <person name="Celniker S.E."/>
            <person name="Chang J.L."/>
            <person name="Chapple C."/>
            <person name="Chatterji S."/>
            <person name="Chinwalla A."/>
            <person name="Civetta A."/>
            <person name="Clifton S.W."/>
            <person name="Comeron J.M."/>
            <person name="Costello J.C."/>
            <person name="Coyne J.A."/>
            <person name="Daub J."/>
            <person name="David R.G."/>
            <person name="Delcher A.L."/>
            <person name="Delehaunty K."/>
            <person name="Do C.B."/>
            <person name="Ebling H."/>
            <person name="Edwards K."/>
            <person name="Eickbush T."/>
            <person name="Evans J.D."/>
            <person name="Filipski A."/>
            <person name="Findeiss S."/>
            <person name="Freyhult E."/>
            <person name="Fulton L."/>
            <person name="Fulton R."/>
            <person name="Garcia A.C."/>
            <person name="Gardiner A."/>
            <person name="Garfield D.A."/>
            <person name="Garvin B.E."/>
            <person name="Gibson G."/>
            <person name="Gilbert D."/>
            <person name="Gnerre S."/>
            <person name="Godfrey J."/>
            <person name="Good R."/>
            <person name="Gotea V."/>
            <person name="Gravely B."/>
            <person name="Greenberg A.J."/>
            <person name="Griffiths-Jones S."/>
            <person name="Gross S."/>
            <person name="Guigo R."/>
            <person name="Gustafson E.A."/>
            <person name="Haerty W."/>
            <person name="Hahn M.W."/>
            <person name="Halligan D.L."/>
            <person name="Halpern A.L."/>
            <person name="Halter G.M."/>
            <person name="Han M.V."/>
            <person name="Heger A."/>
            <person name="Hillier L."/>
            <person name="Hinrichs A.S."/>
            <person name="Holmes I."/>
            <person name="Hoskins R.A."/>
            <person name="Hubisz M.J."/>
            <person name="Hultmark D."/>
            <person name="Huntley M.A."/>
            <person name="Jaffe D.B."/>
            <person name="Jagadeeshan S."/>
            <person name="Jeck W.R."/>
            <person name="Johnson J."/>
            <person name="Jones C.D."/>
            <person name="Jordan W.C."/>
            <person name="Karpen G.H."/>
            <person name="Kataoka E."/>
            <person name="Keightley P.D."/>
            <person name="Kheradpour P."/>
            <person name="Kirkness E.F."/>
            <person name="Koerich L.B."/>
            <person name="Kristiansen K."/>
            <person name="Kudrna D."/>
            <person name="Kulathinal R.J."/>
            <person name="Kumar S."/>
            <person name="Kwok R."/>
            <person name="Lander E."/>
            <person name="Langley C.H."/>
            <person name="Lapoint R."/>
            <person name="Lazzaro B.P."/>
            <person name="Lee S.J."/>
            <person name="Levesque L."/>
            <person name="Li R."/>
            <person name="Lin C.F."/>
            <person name="Lin M.F."/>
            <person name="Lindblad-Toh K."/>
            <person name="Llopart A."/>
            <person name="Long M."/>
            <person name="Low L."/>
            <person name="Lozovsky E."/>
            <person name="Lu J."/>
            <person name="Luo M."/>
            <person name="Machado C.A."/>
            <person name="Makalowski W."/>
            <person name="Marzo M."/>
            <person name="Matsuda M."/>
            <person name="Matzkin L."/>
            <person name="McAllister B."/>
            <person name="McBride C.S."/>
            <person name="McKernan B."/>
            <person name="McKernan K."/>
            <person name="Mendez-Lago M."/>
            <person name="Minx P."/>
            <person name="Mollenhauer M.U."/>
            <person name="Montooth K."/>
            <person name="Mount S.M."/>
            <person name="Mu X."/>
            <person name="Myers E."/>
            <person name="Negre B."/>
            <person name="Newfeld S."/>
            <person name="Nielsen R."/>
            <person name="Noor M.A."/>
            <person name="O'Grady P."/>
            <person name="Pachter L."/>
            <person name="Papaceit M."/>
            <person name="Parisi M.J."/>
            <person name="Parisi M."/>
            <person name="Parts L."/>
            <person name="Pedersen J.S."/>
            <person name="Pesole G."/>
            <person name="Phillippy A.M."/>
            <person name="Ponting C.P."/>
            <person name="Pop M."/>
            <person name="Porcelli D."/>
            <person name="Powell J.R."/>
            <person name="Prohaska S."/>
            <person name="Pruitt K."/>
            <person name="Puig M."/>
            <person name="Quesneville H."/>
            <person name="Ram K.R."/>
            <person name="Rand D."/>
            <person name="Rasmussen M.D."/>
            <person name="Reed L.K."/>
            <person name="Reenan R."/>
            <person name="Reily A."/>
            <person name="Remington K.A."/>
            <person name="Rieger T.T."/>
            <person name="Ritchie M.G."/>
            <person name="Robin C."/>
            <person name="Rogers Y.H."/>
            <person name="Rohde C."/>
            <person name="Rozas J."/>
            <person name="Rubenfield M.J."/>
            <person name="Ruiz A."/>
            <person name="Russo S."/>
            <person name="Salzberg S.L."/>
            <person name="Sanchez-Gracia A."/>
            <person name="Saranga D.J."/>
            <person name="Sato H."/>
            <person name="Schaeffer S.W."/>
            <person name="Schatz M.C."/>
            <person name="Schlenke T."/>
            <person name="Schwartz R."/>
            <person name="Segarra C."/>
            <person name="Singh R.S."/>
            <person name="Sirot L."/>
            <person name="Sirota M."/>
            <person name="Sisneros N.B."/>
            <person name="Smith C.D."/>
            <person name="Smith T.F."/>
            <person name="Spieth J."/>
            <person name="Stage D.E."/>
            <person name="Stark A."/>
            <person name="Stephan W."/>
            <person name="Strausberg R.L."/>
            <person name="Strempel S."/>
            <person name="Sturgill D."/>
            <person name="Sutton G."/>
            <person name="Sutton G.G."/>
            <person name="Tao W."/>
            <person name="Teichmann S."/>
            <person name="Tobari Y.N."/>
            <person name="Tomimura Y."/>
            <person name="Tsolas J.M."/>
            <person name="Valente V.L."/>
            <person name="Venter E."/>
            <person name="Venter J.C."/>
            <person name="Vicario S."/>
            <person name="Vieira F.G."/>
            <person name="Vilella A.J."/>
            <person name="Villasante A."/>
            <person name="Walenz B."/>
            <person name="Wang J."/>
            <person name="Wasserman M."/>
            <person name="Watts T."/>
            <person name="Wilson D."/>
            <person name="Wilson R.K."/>
            <person name="Wing R.A."/>
            <person name="Wolfner M.F."/>
            <person name="Wong A."/>
            <person name="Wong G.K."/>
            <person name="Wu C.I."/>
            <person name="Wu G."/>
            <person name="Yamamoto D."/>
            <person name="Yang H.P."/>
            <person name="Yang S.P."/>
            <person name="Yorke J.A."/>
            <person name="Yoshida K."/>
            <person name="Zdobnov E."/>
            <person name="Zhang P."/>
            <person name="Zhang Y."/>
            <person name="Zimin A.V."/>
            <person name="Baldwin J."/>
            <person name="Abdouelleil A."/>
            <person name="Abdulkadir J."/>
            <person name="Abebe A."/>
            <person name="Abera B."/>
            <person name="Abreu J."/>
            <person name="Acer S.C."/>
            <person name="Aftuck L."/>
            <person name="Alexander A."/>
            <person name="An P."/>
            <person name="Anderson E."/>
            <person name="Anderson S."/>
            <person name="Arachi H."/>
            <person name="Azer M."/>
            <person name="Bachantsang P."/>
            <person name="Barry A."/>
            <person name="Bayul T."/>
            <person name="Berlin A."/>
            <person name="Bessette D."/>
            <person name="Bloom T."/>
            <person name="Blye J."/>
            <person name="Boguslavskiy L."/>
            <person name="Bonnet C."/>
            <person name="Boukhgalter B."/>
            <person name="Bourzgui I."/>
            <person name="Brown A."/>
            <person name="Cahill P."/>
            <person name="Channer S."/>
            <person name="Cheshatsang Y."/>
            <person name="Chuda L."/>
            <person name="Citroen M."/>
            <person name="Collymore A."/>
            <person name="Cooke P."/>
            <person name="Costello M."/>
            <person name="D'Aco K."/>
            <person name="Daza R."/>
            <person name="De Haan G."/>
            <person name="DeGray S."/>
            <person name="DeMaso C."/>
            <person name="Dhargay N."/>
            <person name="Dooley K."/>
            <person name="Dooley E."/>
            <person name="Doricent M."/>
            <person name="Dorje P."/>
            <person name="Dorjee K."/>
            <person name="Dupes A."/>
            <person name="Elong R."/>
            <person name="Falk J."/>
            <person name="Farina A."/>
            <person name="Faro S."/>
            <person name="Ferguson D."/>
            <person name="Fisher S."/>
            <person name="Foley C.D."/>
            <person name="Franke A."/>
            <person name="Friedrich D."/>
            <person name="Gadbois L."/>
            <person name="Gearin G."/>
            <person name="Gearin C.R."/>
            <person name="Giannoukos G."/>
            <person name="Goode T."/>
            <person name="Graham J."/>
            <person name="Grandbois E."/>
            <person name="Grewal S."/>
            <person name="Gyaltsen K."/>
            <person name="Hafez N."/>
            <person name="Hagos B."/>
            <person name="Hall J."/>
            <person name="Henson C."/>
            <person name="Hollinger A."/>
            <person name="Honan T."/>
            <person name="Huard M.D."/>
            <person name="Hughes L."/>
            <person name="Hurhula B."/>
            <person name="Husby M.E."/>
            <person name="Kamat A."/>
            <person name="Kanga B."/>
            <person name="Kashin S."/>
            <person name="Khazanovich D."/>
            <person name="Kisner P."/>
            <person name="Lance K."/>
            <person name="Lara M."/>
            <person name="Lee W."/>
            <person name="Lennon N."/>
            <person name="Letendre F."/>
            <person name="LeVine R."/>
            <person name="Lipovsky A."/>
            <person name="Liu X."/>
            <person name="Liu J."/>
            <person name="Liu S."/>
            <person name="Lokyitsang T."/>
            <person name="Lokyitsang Y."/>
            <person name="Lubonja R."/>
            <person name="Lui A."/>
            <person name="MacDonald P."/>
            <person name="Magnisalis V."/>
            <person name="Maru K."/>
            <person name="Matthews C."/>
            <person name="McCusker W."/>
            <person name="McDonough S."/>
            <person name="Mehta T."/>
            <person name="Meldrim J."/>
            <person name="Meneus L."/>
            <person name="Mihai O."/>
            <person name="Mihalev A."/>
            <person name="Mihova T."/>
            <person name="Mittelman R."/>
            <person name="Mlenga V."/>
            <person name="Montmayeur A."/>
            <person name="Mulrain L."/>
            <person name="Navidi A."/>
            <person name="Naylor J."/>
            <person name="Negash T."/>
            <person name="Nguyen T."/>
            <person name="Nguyen N."/>
            <person name="Nicol R."/>
            <person name="Norbu C."/>
            <person name="Norbu N."/>
            <person name="Novod N."/>
            <person name="O'Neill B."/>
            <person name="Osman S."/>
            <person name="Markiewicz E."/>
            <person name="Oyono O.L."/>
            <person name="Patti C."/>
            <person name="Phunkhang P."/>
            <person name="Pierre F."/>
            <person name="Priest M."/>
            <person name="Raghuraman S."/>
            <person name="Rege F."/>
            <person name="Reyes R."/>
            <person name="Rise C."/>
            <person name="Rogov P."/>
            <person name="Ross K."/>
            <person name="Ryan E."/>
            <person name="Settipalli S."/>
            <person name="Shea T."/>
            <person name="Sherpa N."/>
            <person name="Shi L."/>
            <person name="Shih D."/>
            <person name="Sparrow T."/>
            <person name="Spaulding J."/>
            <person name="Stalker J."/>
            <person name="Stange-Thomann N."/>
            <person name="Stavropoulos S."/>
            <person name="Stone C."/>
            <person name="Strader C."/>
            <person name="Tesfaye S."/>
            <person name="Thomson T."/>
            <person name="Thoulutsang Y."/>
            <person name="Thoulutsang D."/>
            <person name="Topham K."/>
            <person name="Topping I."/>
            <person name="Tsamla T."/>
            <person name="Vassiliev H."/>
            <person name="Vo A."/>
            <person name="Wangchuk T."/>
            <person name="Wangdi T."/>
            <person name="Weiand M."/>
            <person name="Wilkinson J."/>
            <person name="Wilson A."/>
            <person name="Yadav S."/>
            <person name="Young G."/>
            <person name="Yu Q."/>
            <person name="Zembek L."/>
            <person name="Zhong D."/>
            <person name="Zimmer A."/>
            <person name="Zwirko Z."/>
            <person name="Jaffe D.B."/>
            <person name="Alvarez P."/>
            <person name="Brockman W."/>
            <person name="Butler J."/>
            <person name="Chin C."/>
            <person name="Gnerre S."/>
            <person name="Grabherr M."/>
            <person name="Kleber M."/>
            <person name="Mauceli E."/>
            <person name="MacCallum I."/>
        </authorList>
    </citation>
    <scope>NUCLEOTIDE SEQUENCE [LARGE SCALE GENOMIC DNA]</scope>
    <source>
        <strain evidence="4">MSH-3 / Tucson 14011-0111.49</strain>
    </source>
</reference>
<sequence length="501" mass="56484">MVEDSTAILRRLIKAVDSTLPEGSVQQLISFATPRAMNADGDTSSEAEFTTSESMQPETSIASVFVESAKSLPIPSIRIPPVNRRPAPPDIAITGTRPGHHCCQGKRKQGNKGTTMQNMHIGHRYALPQRMPPSRRNDHGRNAGMESSFNQNQMHKNHNQMHHLYPYQTYCNQGNMLDNVGDHNHQNQMPRKGIYNLSRNGEQCVRHPMYYSRGHAQDSKHWRNQSQYIRCPRNGSVDTSNSNPDEIQVKSKYPTVPLFFRQSDDLWTSARPKLNAAAVAFTMKGAGLNSGPRISLPTAIDLTVGLVTKPNWRSAPAVGHLLPAAKRSQLNAAAPEFQPGLRGYQGSTQPLRGTQVGVNITMGMDLNGMPPSIQESQYSHNLPETTQRYPATTRQNKRYRKQPLPDLFAPVLSLMRVSKRSVSYPEIINALSVRLQRPEVELKRHVPHTLQLAVHNGYLSKQGNRYTLRSEKEHLEIMRRNKEAALRAKELEKEPLSWRRR</sequence>
<dbReference type="Proteomes" id="UP000008744">
    <property type="component" value="Unassembled WGS sequence"/>
</dbReference>
<feature type="region of interest" description="Disordered" evidence="1">
    <location>
        <begin position="36"/>
        <end position="55"/>
    </location>
</feature>
<dbReference type="EMBL" id="CH479190">
    <property type="protein sequence ID" value="EDW25998.1"/>
    <property type="molecule type" value="Genomic_DNA"/>
</dbReference>
<dbReference type="OMA" id="YALPQRM"/>
<evidence type="ECO:0000259" key="2">
    <source>
        <dbReference type="Pfam" id="PF16007"/>
    </source>
</evidence>
<dbReference type="HOGENOM" id="CLU_544307_0_0_1"/>
<evidence type="ECO:0000256" key="1">
    <source>
        <dbReference type="SAM" id="MobiDB-lite"/>
    </source>
</evidence>
<dbReference type="Pfam" id="PF16007">
    <property type="entry name" value="DUF4777"/>
    <property type="match status" value="1"/>
</dbReference>
<dbReference type="InterPro" id="IPR031957">
    <property type="entry name" value="DUF4777"/>
</dbReference>
<keyword evidence="4" id="KW-1185">Reference proteome</keyword>
<proteinExistence type="predicted"/>
<name>B4GTX8_DROPE</name>
<protein>
    <submittedName>
        <fullName evidence="3">GL14190</fullName>
    </submittedName>
</protein>
<accession>B4GTX8</accession>
<gene>
    <name evidence="3" type="primary">Dper\GL14190</name>
    <name evidence="3" type="ORF">Dper_GL14190</name>
</gene>
<evidence type="ECO:0000313" key="4">
    <source>
        <dbReference type="Proteomes" id="UP000008744"/>
    </source>
</evidence>
<evidence type="ECO:0000313" key="3">
    <source>
        <dbReference type="EMBL" id="EDW25998.1"/>
    </source>
</evidence>
<feature type="domain" description="DUF4777" evidence="2">
    <location>
        <begin position="405"/>
        <end position="468"/>
    </location>
</feature>